<evidence type="ECO:0000256" key="5">
    <source>
        <dbReference type="ARBA" id="ARBA00023128"/>
    </source>
</evidence>
<gene>
    <name evidence="12" type="ORF">RN001_000819</name>
</gene>
<reference evidence="13" key="1">
    <citation type="submission" date="2023-01" db="EMBL/GenBank/DDBJ databases">
        <title>Key to firefly adult light organ development and bioluminescence: homeobox transcription factors regulate luciferase expression and transportation to peroxisome.</title>
        <authorList>
            <person name="Fu X."/>
        </authorList>
    </citation>
    <scope>NUCLEOTIDE SEQUENCE [LARGE SCALE GENOMIC DNA]</scope>
</reference>
<dbReference type="InterPro" id="IPR019991">
    <property type="entry name" value="GTP-bd_ribosome_bgen"/>
</dbReference>
<evidence type="ECO:0000256" key="10">
    <source>
        <dbReference type="PIRSR" id="PIRSR006230-1"/>
    </source>
</evidence>
<dbReference type="InterPro" id="IPR016478">
    <property type="entry name" value="GTPase_MTG1"/>
</dbReference>
<keyword evidence="13" id="KW-1185">Reference proteome</keyword>
<comment type="caution">
    <text evidence="12">The sequence shown here is derived from an EMBL/GenBank/DDBJ whole genome shotgun (WGS) entry which is preliminary data.</text>
</comment>
<dbReference type="SUPFAM" id="SSF52540">
    <property type="entry name" value="P-loop containing nucleoside triphosphate hydrolases"/>
    <property type="match status" value="1"/>
</dbReference>
<evidence type="ECO:0000256" key="1">
    <source>
        <dbReference type="ARBA" id="ARBA00004443"/>
    </source>
</evidence>
<evidence type="ECO:0000256" key="7">
    <source>
        <dbReference type="ARBA" id="ARBA00023136"/>
    </source>
</evidence>
<dbReference type="CDD" id="cd01856">
    <property type="entry name" value="YlqF"/>
    <property type="match status" value="1"/>
</dbReference>
<evidence type="ECO:0000313" key="13">
    <source>
        <dbReference type="Proteomes" id="UP001353858"/>
    </source>
</evidence>
<dbReference type="FunFam" id="1.10.1580.10:FF:000004">
    <property type="entry name" value="Mitochondrial GTPase 1"/>
    <property type="match status" value="1"/>
</dbReference>
<dbReference type="GO" id="GO:0005743">
    <property type="term" value="C:mitochondrial inner membrane"/>
    <property type="evidence" value="ECO:0007669"/>
    <property type="project" value="UniProtKB-SubCell"/>
</dbReference>
<keyword evidence="4" id="KW-0809">Transit peptide</keyword>
<keyword evidence="7" id="KW-0472">Membrane</keyword>
<evidence type="ECO:0000259" key="11">
    <source>
        <dbReference type="PROSITE" id="PS51721"/>
    </source>
</evidence>
<proteinExistence type="inferred from homology"/>
<dbReference type="PRINTS" id="PR00326">
    <property type="entry name" value="GTP1OBG"/>
</dbReference>
<dbReference type="InterPro" id="IPR023179">
    <property type="entry name" value="GTP-bd_ortho_bundle_sf"/>
</dbReference>
<dbReference type="Gene3D" id="1.10.1580.10">
    <property type="match status" value="1"/>
</dbReference>
<dbReference type="PANTHER" id="PTHR45782">
    <property type="entry name" value="MITOCHONDRIAL RIBOSOME-ASSOCIATED GTPASE 1"/>
    <property type="match status" value="1"/>
</dbReference>
<name>A0AAN7SQN8_9COLE</name>
<evidence type="ECO:0000256" key="3">
    <source>
        <dbReference type="ARBA" id="ARBA00022792"/>
    </source>
</evidence>
<feature type="binding site" evidence="10">
    <location>
        <begin position="78"/>
        <end position="81"/>
    </location>
    <ligand>
        <name>GTP</name>
        <dbReference type="ChEBI" id="CHEBI:37565"/>
    </ligand>
</feature>
<comment type="function">
    <text evidence="8 9">Plays a role in the regulation of the mitochondrial ribosome assembly and of translational activity. Displays mitochondrial GTPase activity.</text>
</comment>
<dbReference type="Gene3D" id="3.40.50.300">
    <property type="entry name" value="P-loop containing nucleotide triphosphate hydrolases"/>
    <property type="match status" value="1"/>
</dbReference>
<evidence type="ECO:0000256" key="8">
    <source>
        <dbReference type="ARBA" id="ARBA00045284"/>
    </source>
</evidence>
<feature type="domain" description="CP-type G" evidence="11">
    <location>
        <begin position="33"/>
        <end position="205"/>
    </location>
</feature>
<evidence type="ECO:0000256" key="6">
    <source>
        <dbReference type="ARBA" id="ARBA00023134"/>
    </source>
</evidence>
<dbReference type="InterPro" id="IPR006073">
    <property type="entry name" value="GTP-bd"/>
</dbReference>
<keyword evidence="2 9" id="KW-0547">Nucleotide-binding</keyword>
<protein>
    <recommendedName>
        <fullName evidence="9">Mitochondrial GTPase 1</fullName>
    </recommendedName>
</protein>
<feature type="binding site" evidence="10">
    <location>
        <position position="201"/>
    </location>
    <ligand>
        <name>GTP</name>
        <dbReference type="ChEBI" id="CHEBI:37565"/>
    </ligand>
</feature>
<accession>A0AAN7SQN8</accession>
<comment type="subcellular location">
    <subcellularLocation>
        <location evidence="1">Mitochondrion inner membrane</location>
        <topology evidence="1">Peripheral membrane protein</topology>
        <orientation evidence="1">Matrix side</orientation>
    </subcellularLocation>
</comment>
<comment type="similarity">
    <text evidence="9">Belongs to the TRAFAC class YlqF/YawG GTPase family. MTG1 subfamily.</text>
</comment>
<dbReference type="PANTHER" id="PTHR45782:SF4">
    <property type="entry name" value="MITOCHONDRIAL RIBOSOME-ASSOCIATED GTPASE 1"/>
    <property type="match status" value="1"/>
</dbReference>
<dbReference type="PIRSF" id="PIRSF006230">
    <property type="entry name" value="MG442"/>
    <property type="match status" value="1"/>
</dbReference>
<dbReference type="AlphaFoldDB" id="A0AAN7SQN8"/>
<dbReference type="Proteomes" id="UP001353858">
    <property type="component" value="Unassembled WGS sequence"/>
</dbReference>
<dbReference type="GO" id="GO:0005525">
    <property type="term" value="F:GTP binding"/>
    <property type="evidence" value="ECO:0007669"/>
    <property type="project" value="UniProtKB-KW"/>
</dbReference>
<dbReference type="NCBIfam" id="TIGR03596">
    <property type="entry name" value="GTPase_YlqF"/>
    <property type="match status" value="1"/>
</dbReference>
<dbReference type="Pfam" id="PF01926">
    <property type="entry name" value="MMR_HSR1"/>
    <property type="match status" value="1"/>
</dbReference>
<keyword evidence="5 9" id="KW-0496">Mitochondrion</keyword>
<dbReference type="GO" id="GO:0003924">
    <property type="term" value="F:GTPase activity"/>
    <property type="evidence" value="ECO:0007669"/>
    <property type="project" value="TreeGrafter"/>
</dbReference>
<keyword evidence="3" id="KW-0999">Mitochondrion inner membrane</keyword>
<dbReference type="InterPro" id="IPR030378">
    <property type="entry name" value="G_CP_dom"/>
</dbReference>
<evidence type="ECO:0000256" key="9">
    <source>
        <dbReference type="PIRNR" id="PIRNR006230"/>
    </source>
</evidence>
<evidence type="ECO:0000313" key="12">
    <source>
        <dbReference type="EMBL" id="KAK4884548.1"/>
    </source>
</evidence>
<organism evidence="12 13">
    <name type="scientific">Aquatica leii</name>
    <dbReference type="NCBI Taxonomy" id="1421715"/>
    <lineage>
        <taxon>Eukaryota</taxon>
        <taxon>Metazoa</taxon>
        <taxon>Ecdysozoa</taxon>
        <taxon>Arthropoda</taxon>
        <taxon>Hexapoda</taxon>
        <taxon>Insecta</taxon>
        <taxon>Pterygota</taxon>
        <taxon>Neoptera</taxon>
        <taxon>Endopterygota</taxon>
        <taxon>Coleoptera</taxon>
        <taxon>Polyphaga</taxon>
        <taxon>Elateriformia</taxon>
        <taxon>Elateroidea</taxon>
        <taxon>Lampyridae</taxon>
        <taxon>Luciolinae</taxon>
        <taxon>Aquatica</taxon>
    </lineage>
</organism>
<evidence type="ECO:0000256" key="2">
    <source>
        <dbReference type="ARBA" id="ARBA00022741"/>
    </source>
</evidence>
<dbReference type="PROSITE" id="PS51721">
    <property type="entry name" value="G_CP"/>
    <property type="match status" value="1"/>
</dbReference>
<dbReference type="InterPro" id="IPR027417">
    <property type="entry name" value="P-loop_NTPase"/>
</dbReference>
<keyword evidence="6 9" id="KW-0342">GTP-binding</keyword>
<sequence length="318" mass="36270">MCLKAVTDTFRSSFKKVENDLFKWFPGHMEKGLKQMQNKLKLVDCVIEVHDARVPFSGRNGEFKYKVSGVKPHILVMNKMDLIEQRLIPQIQKKLQNECPNIVFTNCKDQKCKGVHSIFSMAQKLIRNSDRYNRANAEDNCIMIIGIPNVGKSSLVNTLRNRFLQKANAAPVGAKPGITRSVMNKIKISEKPLFYMLDTPGILTPNITNAETGLKLALCATISDHYVGEDIIADYLLYWLNKNQLYHYVDVFKLDQPSDDIINVLTHIAIKHNKFLKIKDSNNNSYMLKPNFSESAQFMVQSFRNGNLGKLMLDVNLL</sequence>
<dbReference type="GO" id="GO:0032543">
    <property type="term" value="P:mitochondrial translation"/>
    <property type="evidence" value="ECO:0007669"/>
    <property type="project" value="TreeGrafter"/>
</dbReference>
<evidence type="ECO:0000256" key="4">
    <source>
        <dbReference type="ARBA" id="ARBA00022946"/>
    </source>
</evidence>
<dbReference type="EMBL" id="JARPUR010000001">
    <property type="protein sequence ID" value="KAK4884548.1"/>
    <property type="molecule type" value="Genomic_DNA"/>
</dbReference>
<dbReference type="FunFam" id="3.40.50.300:FF:000876">
    <property type="entry name" value="Mitochondrial GTPase 1"/>
    <property type="match status" value="1"/>
</dbReference>
<feature type="binding site" evidence="10">
    <location>
        <begin position="149"/>
        <end position="154"/>
    </location>
    <ligand>
        <name>GTP</name>
        <dbReference type="ChEBI" id="CHEBI:37565"/>
    </ligand>
</feature>